<feature type="non-terminal residue" evidence="10">
    <location>
        <position position="73"/>
    </location>
</feature>
<dbReference type="PANTHER" id="PTHR24212">
    <property type="entry name" value="ZYXIN/TRIP6"/>
    <property type="match status" value="1"/>
</dbReference>
<reference evidence="10 11" key="1">
    <citation type="submission" date="2024-05" db="EMBL/GenBank/DDBJ databases">
        <title>Genome sequencing and assembly of Indian major carp, Cirrhinus mrigala (Hamilton, 1822).</title>
        <authorList>
            <person name="Mohindra V."/>
            <person name="Chowdhury L.M."/>
            <person name="Lal K."/>
            <person name="Jena J.K."/>
        </authorList>
    </citation>
    <scope>NUCLEOTIDE SEQUENCE [LARGE SCALE GENOMIC DNA]</scope>
    <source>
        <strain evidence="10">CM1030</strain>
        <tissue evidence="10">Blood</tissue>
    </source>
</reference>
<dbReference type="GO" id="GO:0005925">
    <property type="term" value="C:focal adhesion"/>
    <property type="evidence" value="ECO:0007669"/>
    <property type="project" value="UniProtKB-SubCell"/>
</dbReference>
<evidence type="ECO:0000256" key="4">
    <source>
        <dbReference type="ARBA" id="ARBA00022490"/>
    </source>
</evidence>
<accession>A0ABD0PF46</accession>
<evidence type="ECO:0000256" key="9">
    <source>
        <dbReference type="ARBA" id="ARBA00023212"/>
    </source>
</evidence>
<evidence type="ECO:0000256" key="7">
    <source>
        <dbReference type="ARBA" id="ARBA00022949"/>
    </source>
</evidence>
<keyword evidence="9" id="KW-0206">Cytoskeleton</keyword>
<organism evidence="10 11">
    <name type="scientific">Cirrhinus mrigala</name>
    <name type="common">Mrigala</name>
    <dbReference type="NCBI Taxonomy" id="683832"/>
    <lineage>
        <taxon>Eukaryota</taxon>
        <taxon>Metazoa</taxon>
        <taxon>Chordata</taxon>
        <taxon>Craniata</taxon>
        <taxon>Vertebrata</taxon>
        <taxon>Euteleostomi</taxon>
        <taxon>Actinopterygii</taxon>
        <taxon>Neopterygii</taxon>
        <taxon>Teleostei</taxon>
        <taxon>Ostariophysi</taxon>
        <taxon>Cypriniformes</taxon>
        <taxon>Cyprinidae</taxon>
        <taxon>Labeoninae</taxon>
        <taxon>Labeonini</taxon>
        <taxon>Cirrhinus</taxon>
    </lineage>
</organism>
<keyword evidence="6" id="KW-0130">Cell adhesion</keyword>
<name>A0ABD0PF46_CIRMR</name>
<gene>
    <name evidence="10" type="ORF">M9458_032993</name>
</gene>
<dbReference type="AlphaFoldDB" id="A0ABD0PF46"/>
<evidence type="ECO:0000313" key="11">
    <source>
        <dbReference type="Proteomes" id="UP001529510"/>
    </source>
</evidence>
<keyword evidence="7" id="KW-0965">Cell junction</keyword>
<evidence type="ECO:0000256" key="6">
    <source>
        <dbReference type="ARBA" id="ARBA00022889"/>
    </source>
</evidence>
<evidence type="ECO:0000256" key="1">
    <source>
        <dbReference type="ARBA" id="ARBA00004245"/>
    </source>
</evidence>
<evidence type="ECO:0000256" key="5">
    <source>
        <dbReference type="ARBA" id="ARBA00022737"/>
    </source>
</evidence>
<keyword evidence="8" id="KW-0479">Metal-binding</keyword>
<comment type="subcellular location">
    <subcellularLocation>
        <location evidence="2">Cell junction</location>
        <location evidence="2">Focal adhesion</location>
    </subcellularLocation>
    <subcellularLocation>
        <location evidence="1">Cytoplasm</location>
        <location evidence="1">Cytoskeleton</location>
    </subcellularLocation>
</comment>
<sequence>MADSSTGKPIVVTSSVSLKVTAPSFYNQPKKFASVAPPRPKGQMAPSQPVPFVSTGVIGRVGEMPPPPSTLCE</sequence>
<evidence type="ECO:0000256" key="2">
    <source>
        <dbReference type="ARBA" id="ARBA00004246"/>
    </source>
</evidence>
<keyword evidence="4" id="KW-0963">Cytoplasm</keyword>
<dbReference type="GO" id="GO:0005856">
    <property type="term" value="C:cytoskeleton"/>
    <property type="evidence" value="ECO:0007669"/>
    <property type="project" value="UniProtKB-SubCell"/>
</dbReference>
<dbReference type="Proteomes" id="UP001529510">
    <property type="component" value="Unassembled WGS sequence"/>
</dbReference>
<dbReference type="PANTHER" id="PTHR24212:SF1">
    <property type="entry name" value="ZYXIN"/>
    <property type="match status" value="1"/>
</dbReference>
<protein>
    <submittedName>
        <fullName evidence="10">Uncharacterized protein</fullName>
    </submittedName>
</protein>
<comment type="similarity">
    <text evidence="3">Belongs to the zyxin/ajuba family.</text>
</comment>
<dbReference type="GO" id="GO:0007155">
    <property type="term" value="P:cell adhesion"/>
    <property type="evidence" value="ECO:0007669"/>
    <property type="project" value="UniProtKB-KW"/>
</dbReference>
<proteinExistence type="inferred from homology"/>
<keyword evidence="5" id="KW-0677">Repeat</keyword>
<evidence type="ECO:0000256" key="8">
    <source>
        <dbReference type="ARBA" id="ARBA00023038"/>
    </source>
</evidence>
<keyword evidence="8" id="KW-0440">LIM domain</keyword>
<comment type="caution">
    <text evidence="10">The sequence shown here is derived from an EMBL/GenBank/DDBJ whole genome shotgun (WGS) entry which is preliminary data.</text>
</comment>
<keyword evidence="11" id="KW-1185">Reference proteome</keyword>
<evidence type="ECO:0000313" key="10">
    <source>
        <dbReference type="EMBL" id="KAL0172682.1"/>
    </source>
</evidence>
<evidence type="ECO:0000256" key="3">
    <source>
        <dbReference type="ARBA" id="ARBA00009611"/>
    </source>
</evidence>
<keyword evidence="8" id="KW-0862">Zinc</keyword>
<dbReference type="EMBL" id="JAMKFB020000016">
    <property type="protein sequence ID" value="KAL0172682.1"/>
    <property type="molecule type" value="Genomic_DNA"/>
</dbReference>